<keyword evidence="2" id="KW-1277">Toxin-antitoxin system</keyword>
<dbReference type="InterPro" id="IPR029060">
    <property type="entry name" value="PIN-like_dom_sf"/>
</dbReference>
<dbReference type="GO" id="GO:0046872">
    <property type="term" value="F:metal ion binding"/>
    <property type="evidence" value="ECO:0007669"/>
    <property type="project" value="UniProtKB-KW"/>
</dbReference>
<evidence type="ECO:0000256" key="4">
    <source>
        <dbReference type="ARBA" id="ARBA00022723"/>
    </source>
</evidence>
<sequence>MNGNKLLLDTNAILYVLGGDETLASFLNGKDLYLSVISELELLSYKKITPKETKVITSFLEEMRIENISENVKKLTIEIRKSTHLKLPDCIIAATAIALNIPLVTSDKQLSSVPGLDIVLYEK</sequence>
<comment type="cofactor">
    <cofactor evidence="1">
        <name>Mg(2+)</name>
        <dbReference type="ChEBI" id="CHEBI:18420"/>
    </cofactor>
</comment>
<organism evidence="9 10">
    <name type="scientific">Sediminibacterium ginsengisoli</name>
    <dbReference type="NCBI Taxonomy" id="413434"/>
    <lineage>
        <taxon>Bacteria</taxon>
        <taxon>Pseudomonadati</taxon>
        <taxon>Bacteroidota</taxon>
        <taxon>Chitinophagia</taxon>
        <taxon>Chitinophagales</taxon>
        <taxon>Chitinophagaceae</taxon>
        <taxon>Sediminibacterium</taxon>
    </lineage>
</organism>
<dbReference type="GO" id="GO:0016787">
    <property type="term" value="F:hydrolase activity"/>
    <property type="evidence" value="ECO:0007669"/>
    <property type="project" value="UniProtKB-KW"/>
</dbReference>
<dbReference type="GO" id="GO:0004518">
    <property type="term" value="F:nuclease activity"/>
    <property type="evidence" value="ECO:0007669"/>
    <property type="project" value="UniProtKB-KW"/>
</dbReference>
<dbReference type="InterPro" id="IPR050556">
    <property type="entry name" value="Type_II_TA_system_RNase"/>
</dbReference>
<keyword evidence="10" id="KW-1185">Reference proteome</keyword>
<dbReference type="OrthoDB" id="676982at2"/>
<dbReference type="PANTHER" id="PTHR33653:SF1">
    <property type="entry name" value="RIBONUCLEASE VAPC2"/>
    <property type="match status" value="1"/>
</dbReference>
<evidence type="ECO:0000259" key="8">
    <source>
        <dbReference type="SMART" id="SM00670"/>
    </source>
</evidence>
<name>A0A1T4QEX3_9BACT</name>
<dbReference type="EMBL" id="FUWH01000008">
    <property type="protein sequence ID" value="SKA02282.1"/>
    <property type="molecule type" value="Genomic_DNA"/>
</dbReference>
<dbReference type="Pfam" id="PF01850">
    <property type="entry name" value="PIN"/>
    <property type="match status" value="1"/>
</dbReference>
<feature type="domain" description="PIN" evidence="8">
    <location>
        <begin position="4"/>
        <end position="112"/>
    </location>
</feature>
<keyword evidence="4" id="KW-0479">Metal-binding</keyword>
<evidence type="ECO:0000256" key="6">
    <source>
        <dbReference type="ARBA" id="ARBA00022842"/>
    </source>
</evidence>
<dbReference type="PANTHER" id="PTHR33653">
    <property type="entry name" value="RIBONUCLEASE VAPC2"/>
    <property type="match status" value="1"/>
</dbReference>
<protein>
    <recommendedName>
        <fullName evidence="8">PIN domain-containing protein</fullName>
    </recommendedName>
</protein>
<evidence type="ECO:0000313" key="9">
    <source>
        <dbReference type="EMBL" id="SKA02282.1"/>
    </source>
</evidence>
<dbReference type="CDD" id="cd18738">
    <property type="entry name" value="PIN_VapC4-5_FitB-like"/>
    <property type="match status" value="1"/>
</dbReference>
<gene>
    <name evidence="9" type="ORF">SAMN04488132_10888</name>
</gene>
<accession>A0A1T4QEX3</accession>
<evidence type="ECO:0000256" key="5">
    <source>
        <dbReference type="ARBA" id="ARBA00022801"/>
    </source>
</evidence>
<keyword evidence="5" id="KW-0378">Hydrolase</keyword>
<dbReference type="Gene3D" id="3.40.50.1010">
    <property type="entry name" value="5'-nuclease"/>
    <property type="match status" value="1"/>
</dbReference>
<evidence type="ECO:0000256" key="3">
    <source>
        <dbReference type="ARBA" id="ARBA00022722"/>
    </source>
</evidence>
<reference evidence="9 10" key="1">
    <citation type="submission" date="2017-02" db="EMBL/GenBank/DDBJ databases">
        <authorList>
            <person name="Peterson S.W."/>
        </authorList>
    </citation>
    <scope>NUCLEOTIDE SEQUENCE [LARGE SCALE GENOMIC DNA]</scope>
    <source>
        <strain evidence="9 10">DSM 22335</strain>
    </source>
</reference>
<dbReference type="STRING" id="413434.SAMN04488132_10888"/>
<dbReference type="SMART" id="SM00670">
    <property type="entry name" value="PINc"/>
    <property type="match status" value="1"/>
</dbReference>
<dbReference type="AlphaFoldDB" id="A0A1T4QEX3"/>
<keyword evidence="6" id="KW-0460">Magnesium</keyword>
<evidence type="ECO:0000256" key="7">
    <source>
        <dbReference type="ARBA" id="ARBA00038093"/>
    </source>
</evidence>
<comment type="similarity">
    <text evidence="7">Belongs to the PINc/VapC protein family.</text>
</comment>
<dbReference type="SUPFAM" id="SSF88723">
    <property type="entry name" value="PIN domain-like"/>
    <property type="match status" value="1"/>
</dbReference>
<evidence type="ECO:0000256" key="1">
    <source>
        <dbReference type="ARBA" id="ARBA00001946"/>
    </source>
</evidence>
<dbReference type="RefSeq" id="WP_078832024.1">
    <property type="nucleotide sequence ID" value="NZ_FUWH01000008.1"/>
</dbReference>
<evidence type="ECO:0000256" key="2">
    <source>
        <dbReference type="ARBA" id="ARBA00022649"/>
    </source>
</evidence>
<dbReference type="Proteomes" id="UP000190888">
    <property type="component" value="Unassembled WGS sequence"/>
</dbReference>
<keyword evidence="3" id="KW-0540">Nuclease</keyword>
<dbReference type="InterPro" id="IPR002716">
    <property type="entry name" value="PIN_dom"/>
</dbReference>
<evidence type="ECO:0000313" key="10">
    <source>
        <dbReference type="Proteomes" id="UP000190888"/>
    </source>
</evidence>
<proteinExistence type="inferred from homology"/>